<dbReference type="FunCoup" id="C8X854">
    <property type="interactions" value="6"/>
</dbReference>
<feature type="transmembrane region" description="Helical" evidence="1">
    <location>
        <begin position="152"/>
        <end position="170"/>
    </location>
</feature>
<dbReference type="AlphaFoldDB" id="C8X854"/>
<evidence type="ECO:0000259" key="2">
    <source>
        <dbReference type="SMART" id="SM00014"/>
    </source>
</evidence>
<keyword evidence="1" id="KW-0812">Transmembrane</keyword>
<dbReference type="SUPFAM" id="SSF48317">
    <property type="entry name" value="Acid phosphatase/Vanadium-dependent haloperoxidase"/>
    <property type="match status" value="1"/>
</dbReference>
<reference evidence="4" key="1">
    <citation type="submission" date="2009-09" db="EMBL/GenBank/DDBJ databases">
        <title>The complete genome of Nakamurella multipartita DSM 44233.</title>
        <authorList>
            <consortium name="US DOE Joint Genome Institute (JGI-PGF)"/>
            <person name="Lucas S."/>
            <person name="Copeland A."/>
            <person name="Lapidus A."/>
            <person name="Glavina del Rio T."/>
            <person name="Dalin E."/>
            <person name="Tice H."/>
            <person name="Bruce D."/>
            <person name="Goodwin L."/>
            <person name="Pitluck S."/>
            <person name="Kyrpides N."/>
            <person name="Mavromatis K."/>
            <person name="Ivanova N."/>
            <person name="Ovchinnikova G."/>
            <person name="Sims D."/>
            <person name="Meincke L."/>
            <person name="Brettin T."/>
            <person name="Detter J.C."/>
            <person name="Han C."/>
            <person name="Larimer F."/>
            <person name="Land M."/>
            <person name="Hauser L."/>
            <person name="Markowitz V."/>
            <person name="Cheng J.-F."/>
            <person name="Hugenholtz P."/>
            <person name="Woyke T."/>
            <person name="Wu D."/>
            <person name="Klenk H.-P."/>
            <person name="Eisen J.A."/>
        </authorList>
    </citation>
    <scope>NUCLEOTIDE SEQUENCE [LARGE SCALE GENOMIC DNA]</scope>
    <source>
        <strain evidence="4">ATCC 700099 / DSM 44233 / CIP 104796 / JCM 9543 / NBRC 105858 / Y-104</strain>
    </source>
</reference>
<evidence type="ECO:0000313" key="4">
    <source>
        <dbReference type="Proteomes" id="UP000002218"/>
    </source>
</evidence>
<dbReference type="OrthoDB" id="5289372at2"/>
<dbReference type="STRING" id="479431.Namu_0615"/>
<dbReference type="PANTHER" id="PTHR14969">
    <property type="entry name" value="SPHINGOSINE-1-PHOSPHATE PHOSPHOHYDROLASE"/>
    <property type="match status" value="1"/>
</dbReference>
<keyword evidence="1" id="KW-1133">Transmembrane helix</keyword>
<dbReference type="RefSeq" id="WP_015745947.1">
    <property type="nucleotide sequence ID" value="NC_013235.1"/>
</dbReference>
<keyword evidence="1" id="KW-0472">Membrane</keyword>
<feature type="transmembrane region" description="Helical" evidence="1">
    <location>
        <begin position="25"/>
        <end position="46"/>
    </location>
</feature>
<feature type="transmembrane region" description="Helical" evidence="1">
    <location>
        <begin position="177"/>
        <end position="196"/>
    </location>
</feature>
<organism evidence="3 4">
    <name type="scientific">Nakamurella multipartita (strain ATCC 700099 / DSM 44233 / CIP 104796 / JCM 9543 / NBRC 105858 / Y-104)</name>
    <name type="common">Microsphaera multipartita</name>
    <dbReference type="NCBI Taxonomy" id="479431"/>
    <lineage>
        <taxon>Bacteria</taxon>
        <taxon>Bacillati</taxon>
        <taxon>Actinomycetota</taxon>
        <taxon>Actinomycetes</taxon>
        <taxon>Nakamurellales</taxon>
        <taxon>Nakamurellaceae</taxon>
        <taxon>Nakamurella</taxon>
    </lineage>
</organism>
<dbReference type="InterPro" id="IPR000326">
    <property type="entry name" value="PAP2/HPO"/>
</dbReference>
<accession>C8X854</accession>
<dbReference type="Pfam" id="PF01569">
    <property type="entry name" value="PAP2"/>
    <property type="match status" value="1"/>
</dbReference>
<keyword evidence="4" id="KW-1185">Reference proteome</keyword>
<name>C8X854_NAKMY</name>
<evidence type="ECO:0000256" key="1">
    <source>
        <dbReference type="SAM" id="Phobius"/>
    </source>
</evidence>
<dbReference type="InterPro" id="IPR036938">
    <property type="entry name" value="PAP2/HPO_sf"/>
</dbReference>
<dbReference type="EMBL" id="CP001737">
    <property type="protein sequence ID" value="ACV77030.1"/>
    <property type="molecule type" value="Genomic_DNA"/>
</dbReference>
<dbReference type="SMART" id="SM00014">
    <property type="entry name" value="acidPPc"/>
    <property type="match status" value="1"/>
</dbReference>
<feature type="domain" description="Phosphatidic acid phosphatase type 2/haloperoxidase" evidence="2">
    <location>
        <begin position="110"/>
        <end position="223"/>
    </location>
</feature>
<evidence type="ECO:0000313" key="3">
    <source>
        <dbReference type="EMBL" id="ACV77030.1"/>
    </source>
</evidence>
<protein>
    <submittedName>
        <fullName evidence="3">Phosphoesterase PA-phosphatase related</fullName>
    </submittedName>
</protein>
<feature type="transmembrane region" description="Helical" evidence="1">
    <location>
        <begin position="86"/>
        <end position="104"/>
    </location>
</feature>
<dbReference type="CDD" id="cd03392">
    <property type="entry name" value="PAP2_like_2"/>
    <property type="match status" value="1"/>
</dbReference>
<gene>
    <name evidence="3" type="ordered locus">Namu_0615</name>
</gene>
<feature type="transmembrane region" description="Helical" evidence="1">
    <location>
        <begin position="208"/>
        <end position="227"/>
    </location>
</feature>
<proteinExistence type="predicted"/>
<dbReference type="Proteomes" id="UP000002218">
    <property type="component" value="Chromosome"/>
</dbReference>
<dbReference type="KEGG" id="nml:Namu_0615"/>
<dbReference type="PANTHER" id="PTHR14969:SF13">
    <property type="entry name" value="AT30094P"/>
    <property type="match status" value="1"/>
</dbReference>
<sequence>MSIDDHVPRSTPATRARGRAVRAGAWLLAAAAGIIALMWVLGLLIIDGSVPAAVSGLDTRLSQWAPDHRTPALDQTSHLGSMMADTLVALIVAAVAVLVLRLALGRWREAVVVVVAIVGELLIFLALTAIVHRARPGIAPLDQAPPTSSFPSGHTGAAVALYGGLAVICLRTVRPRWLAVSLAVVGFAIPVVVAASRVYRGMHFPTDVLAGALASGLWLTAVLLVLLRSPQEV</sequence>
<dbReference type="Gene3D" id="1.20.144.10">
    <property type="entry name" value="Phosphatidic acid phosphatase type 2/haloperoxidase"/>
    <property type="match status" value="1"/>
</dbReference>
<feature type="transmembrane region" description="Helical" evidence="1">
    <location>
        <begin position="111"/>
        <end position="132"/>
    </location>
</feature>
<reference evidence="3 4" key="2">
    <citation type="journal article" date="2010" name="Stand. Genomic Sci.">
        <title>Complete genome sequence of Nakamurella multipartita type strain (Y-104).</title>
        <authorList>
            <person name="Tice H."/>
            <person name="Mayilraj S."/>
            <person name="Sims D."/>
            <person name="Lapidus A."/>
            <person name="Nolan M."/>
            <person name="Lucas S."/>
            <person name="Glavina Del Rio T."/>
            <person name="Copeland A."/>
            <person name="Cheng J.F."/>
            <person name="Meincke L."/>
            <person name="Bruce D."/>
            <person name="Goodwin L."/>
            <person name="Pitluck S."/>
            <person name="Ivanova N."/>
            <person name="Mavromatis K."/>
            <person name="Ovchinnikova G."/>
            <person name="Pati A."/>
            <person name="Chen A."/>
            <person name="Palaniappan K."/>
            <person name="Land M."/>
            <person name="Hauser L."/>
            <person name="Chang Y.J."/>
            <person name="Jeffries C.D."/>
            <person name="Detter J.C."/>
            <person name="Brettin T."/>
            <person name="Rohde M."/>
            <person name="Goker M."/>
            <person name="Bristow J."/>
            <person name="Eisen J.A."/>
            <person name="Markowitz V."/>
            <person name="Hugenholtz P."/>
            <person name="Kyrpides N.C."/>
            <person name="Klenk H.P."/>
            <person name="Chen F."/>
        </authorList>
    </citation>
    <scope>NUCLEOTIDE SEQUENCE [LARGE SCALE GENOMIC DNA]</scope>
    <source>
        <strain evidence="4">ATCC 700099 / DSM 44233 / CIP 104796 / JCM 9543 / NBRC 105858 / Y-104</strain>
    </source>
</reference>
<dbReference type="InParanoid" id="C8X854"/>
<dbReference type="HOGENOM" id="CLU_072573_3_2_11"/>
<dbReference type="eggNOG" id="COG0671">
    <property type="taxonomic scope" value="Bacteria"/>
</dbReference>